<sequence>MPDKKTIRLIANKLDLKNIPDDNKSYQEQFETLAAYIEQLIQTDFNRLIAILYRIDVNEDKLRKVLDEHKNTSSGKIIAKLMIEREAEKIKWREKYR</sequence>
<dbReference type="Proteomes" id="UP000553034">
    <property type="component" value="Unassembled WGS sequence"/>
</dbReference>
<evidence type="ECO:0000313" key="1">
    <source>
        <dbReference type="EMBL" id="MBB4118348.1"/>
    </source>
</evidence>
<dbReference type="GO" id="GO:0016740">
    <property type="term" value="F:transferase activity"/>
    <property type="evidence" value="ECO:0007669"/>
    <property type="project" value="UniProtKB-KW"/>
</dbReference>
<name>A0A840EJL6_9FLAO</name>
<accession>A0A840EJL6</accession>
<comment type="caution">
    <text evidence="1">The sequence shown here is derived from an EMBL/GenBank/DDBJ whole genome shotgun (WGS) entry which is preliminary data.</text>
</comment>
<dbReference type="AlphaFoldDB" id="A0A840EJL6"/>
<protein>
    <submittedName>
        <fullName evidence="1">Asp-tRNA(Asn)/Glu-tRNA(Gln) amidotransferase C subunit</fullName>
    </submittedName>
</protein>
<evidence type="ECO:0000313" key="2">
    <source>
        <dbReference type="Proteomes" id="UP000553034"/>
    </source>
</evidence>
<keyword evidence="2" id="KW-1185">Reference proteome</keyword>
<proteinExistence type="predicted"/>
<reference evidence="1 2" key="1">
    <citation type="submission" date="2020-08" db="EMBL/GenBank/DDBJ databases">
        <title>Genomic Encyclopedia of Type Strains, Phase IV (KMG-IV): sequencing the most valuable type-strain genomes for metagenomic binning, comparative biology and taxonomic classification.</title>
        <authorList>
            <person name="Goeker M."/>
        </authorList>
    </citation>
    <scope>NUCLEOTIDE SEQUENCE [LARGE SCALE GENOMIC DNA]</scope>
    <source>
        <strain evidence="1 2">DSM 29568</strain>
    </source>
</reference>
<gene>
    <name evidence="1" type="ORF">GGR32_000622</name>
</gene>
<organism evidence="1 2">
    <name type="scientific">Mesonia hippocampi</name>
    <dbReference type="NCBI Taxonomy" id="1628250"/>
    <lineage>
        <taxon>Bacteria</taxon>
        <taxon>Pseudomonadati</taxon>
        <taxon>Bacteroidota</taxon>
        <taxon>Flavobacteriia</taxon>
        <taxon>Flavobacteriales</taxon>
        <taxon>Flavobacteriaceae</taxon>
        <taxon>Mesonia</taxon>
    </lineage>
</organism>
<keyword evidence="1" id="KW-0808">Transferase</keyword>
<dbReference type="RefSeq" id="WP_183476287.1">
    <property type="nucleotide sequence ID" value="NZ_JACIFO010000002.1"/>
</dbReference>
<dbReference type="EMBL" id="JACIFO010000002">
    <property type="protein sequence ID" value="MBB4118348.1"/>
    <property type="molecule type" value="Genomic_DNA"/>
</dbReference>